<dbReference type="EMBL" id="GBRH01214865">
    <property type="protein sequence ID" value="JAD83030.1"/>
    <property type="molecule type" value="Transcribed_RNA"/>
</dbReference>
<evidence type="ECO:0000313" key="1">
    <source>
        <dbReference type="EMBL" id="JAD83030.1"/>
    </source>
</evidence>
<sequence length="81" mass="9223">MAINSSKSDKWKFMLDPFAVVVQDNGISKVFICHPSSRIGPKDISYWMPLDKLHGIKECWIFSLHAFNVIQKDSNTVLNAI</sequence>
<dbReference type="AlphaFoldDB" id="A0A0A9DBI7"/>
<accession>A0A0A9DBI7</accession>
<organism evidence="1">
    <name type="scientific">Arundo donax</name>
    <name type="common">Giant reed</name>
    <name type="synonym">Donax arundinaceus</name>
    <dbReference type="NCBI Taxonomy" id="35708"/>
    <lineage>
        <taxon>Eukaryota</taxon>
        <taxon>Viridiplantae</taxon>
        <taxon>Streptophyta</taxon>
        <taxon>Embryophyta</taxon>
        <taxon>Tracheophyta</taxon>
        <taxon>Spermatophyta</taxon>
        <taxon>Magnoliopsida</taxon>
        <taxon>Liliopsida</taxon>
        <taxon>Poales</taxon>
        <taxon>Poaceae</taxon>
        <taxon>PACMAD clade</taxon>
        <taxon>Arundinoideae</taxon>
        <taxon>Arundineae</taxon>
        <taxon>Arundo</taxon>
    </lineage>
</organism>
<reference evidence="1" key="1">
    <citation type="submission" date="2014-09" db="EMBL/GenBank/DDBJ databases">
        <authorList>
            <person name="Magalhaes I.L.F."/>
            <person name="Oliveira U."/>
            <person name="Santos F.R."/>
            <person name="Vidigal T.H.D.A."/>
            <person name="Brescovit A.D."/>
            <person name="Santos A.J."/>
        </authorList>
    </citation>
    <scope>NUCLEOTIDE SEQUENCE</scope>
    <source>
        <tissue evidence="1">Shoot tissue taken approximately 20 cm above the soil surface</tissue>
    </source>
</reference>
<name>A0A0A9DBI7_ARUDO</name>
<proteinExistence type="predicted"/>
<protein>
    <submittedName>
        <fullName evidence="1">Uncharacterized protein</fullName>
    </submittedName>
</protein>
<reference evidence="1" key="2">
    <citation type="journal article" date="2015" name="Data Brief">
        <title>Shoot transcriptome of the giant reed, Arundo donax.</title>
        <authorList>
            <person name="Barrero R.A."/>
            <person name="Guerrero F.D."/>
            <person name="Moolhuijzen P."/>
            <person name="Goolsby J.A."/>
            <person name="Tidwell J."/>
            <person name="Bellgard S.E."/>
            <person name="Bellgard M.I."/>
        </authorList>
    </citation>
    <scope>NUCLEOTIDE SEQUENCE</scope>
    <source>
        <tissue evidence="1">Shoot tissue taken approximately 20 cm above the soil surface</tissue>
    </source>
</reference>